<dbReference type="GO" id="GO:0008360">
    <property type="term" value="P:regulation of cell shape"/>
    <property type="evidence" value="ECO:0007669"/>
    <property type="project" value="UniProtKB-KW"/>
</dbReference>
<dbReference type="GO" id="GO:0005737">
    <property type="term" value="C:cytoplasm"/>
    <property type="evidence" value="ECO:0007669"/>
    <property type="project" value="UniProtKB-SubCell"/>
</dbReference>
<dbReference type="GO" id="GO:0003723">
    <property type="term" value="F:RNA binding"/>
    <property type="evidence" value="ECO:0007669"/>
    <property type="project" value="UniProtKB-UniRule"/>
</dbReference>
<evidence type="ECO:0000313" key="5">
    <source>
        <dbReference type="Proteomes" id="UP000510886"/>
    </source>
</evidence>
<keyword evidence="2 3" id="KW-0694">RNA-binding</keyword>
<reference evidence="4 5" key="1">
    <citation type="submission" date="2020-01" db="EMBL/GenBank/DDBJ databases">
        <title>Complete and circular genome sequences of six lactobacillus isolates from horses.</title>
        <authorList>
            <person name="Hassan H.M."/>
        </authorList>
    </citation>
    <scope>NUCLEOTIDE SEQUENCE [LARGE SCALE GENOMIC DNA]</scope>
    <source>
        <strain evidence="4 5">1A</strain>
    </source>
</reference>
<dbReference type="AlphaFoldDB" id="A0A7H9EJE8"/>
<keyword evidence="3" id="KW-0143">Chaperone</keyword>
<dbReference type="InterPro" id="IPR015946">
    <property type="entry name" value="KH_dom-like_a/b"/>
</dbReference>
<dbReference type="CDD" id="cd22533">
    <property type="entry name" value="KH-II_YlqC-like"/>
    <property type="match status" value="1"/>
</dbReference>
<evidence type="ECO:0000256" key="2">
    <source>
        <dbReference type="ARBA" id="ARBA00022884"/>
    </source>
</evidence>
<evidence type="ECO:0000313" key="4">
    <source>
        <dbReference type="EMBL" id="QLL77828.1"/>
    </source>
</evidence>
<comment type="subunit">
    <text evidence="3">Forms a complex with KhpB.</text>
</comment>
<evidence type="ECO:0000256" key="3">
    <source>
        <dbReference type="HAMAP-Rule" id="MF_00088"/>
    </source>
</evidence>
<sequence length="82" mass="9288">MTQADVKQLLQTIVEPLVTAPEQVKVTIDQDEFYLKLNLFVAPEDIGRVIGKHGRVASAIRTIIYSVRLDEPKEIRLNIVDD</sequence>
<comment type="subcellular location">
    <subcellularLocation>
        <location evidence="3">Cytoplasm</location>
    </subcellularLocation>
</comment>
<dbReference type="HAMAP" id="MF_00088">
    <property type="entry name" value="KhpA"/>
    <property type="match status" value="1"/>
</dbReference>
<dbReference type="RefSeq" id="WP_009554683.1">
    <property type="nucleotide sequence ID" value="NZ_CALVCX010000108.1"/>
</dbReference>
<evidence type="ECO:0000256" key="1">
    <source>
        <dbReference type="ARBA" id="ARBA00022490"/>
    </source>
</evidence>
<dbReference type="Gene3D" id="3.30.300.20">
    <property type="match status" value="1"/>
</dbReference>
<dbReference type="PANTHER" id="PTHR34654">
    <property type="entry name" value="UPF0109 PROTEIN SCO5592"/>
    <property type="match status" value="1"/>
</dbReference>
<gene>
    <name evidence="3" type="primary">khpA</name>
    <name evidence="4" type="ORF">GTO87_03940</name>
</gene>
<keyword evidence="1 3" id="KW-0963">Cytoplasm</keyword>
<name>A0A7H9EJE8_9LACO</name>
<dbReference type="GeneID" id="89599570"/>
<comment type="function">
    <text evidence="3">A probable RNA chaperone. Forms a complex with KhpB which binds to cellular RNA and controls its expression. Plays a role in peptidoglycan (PG) homeostasis and cell length regulation.</text>
</comment>
<keyword evidence="3" id="KW-0961">Cell wall biogenesis/degradation</keyword>
<dbReference type="Pfam" id="PF13083">
    <property type="entry name" value="KH_KhpA-B"/>
    <property type="match status" value="1"/>
</dbReference>
<dbReference type="GO" id="GO:0009252">
    <property type="term" value="P:peptidoglycan biosynthetic process"/>
    <property type="evidence" value="ECO:0007669"/>
    <property type="project" value="UniProtKB-UniRule"/>
</dbReference>
<dbReference type="InterPro" id="IPR020627">
    <property type="entry name" value="KhpA"/>
</dbReference>
<dbReference type="KEGG" id="lsw:GTO87_03940"/>
<dbReference type="GO" id="GO:0071555">
    <property type="term" value="P:cell wall organization"/>
    <property type="evidence" value="ECO:0007669"/>
    <property type="project" value="UniProtKB-KW"/>
</dbReference>
<protein>
    <recommendedName>
        <fullName evidence="3">RNA-binding protein KhpA</fullName>
    </recommendedName>
    <alternativeName>
        <fullName evidence="3">KH-domain protein A</fullName>
    </alternativeName>
</protein>
<dbReference type="InterPro" id="IPR009019">
    <property type="entry name" value="KH_sf_prok-type"/>
</dbReference>
<comment type="similarity">
    <text evidence="3">Belongs to the KhpA RNA-binding protein family.</text>
</comment>
<organism evidence="4 5">
    <name type="scientific">Ligilactobacillus saerimneri</name>
    <dbReference type="NCBI Taxonomy" id="228229"/>
    <lineage>
        <taxon>Bacteria</taxon>
        <taxon>Bacillati</taxon>
        <taxon>Bacillota</taxon>
        <taxon>Bacilli</taxon>
        <taxon>Lactobacillales</taxon>
        <taxon>Lactobacillaceae</taxon>
        <taxon>Ligilactobacillus</taxon>
    </lineage>
</organism>
<accession>A0A7H9EJE8</accession>
<keyword evidence="3" id="KW-0133">Cell shape</keyword>
<dbReference type="EMBL" id="CP047418">
    <property type="protein sequence ID" value="QLL77828.1"/>
    <property type="molecule type" value="Genomic_DNA"/>
</dbReference>
<dbReference type="PANTHER" id="PTHR34654:SF1">
    <property type="entry name" value="RNA-BINDING PROTEIN KHPA"/>
    <property type="match status" value="1"/>
</dbReference>
<proteinExistence type="inferred from homology"/>
<dbReference type="SUPFAM" id="SSF54814">
    <property type="entry name" value="Prokaryotic type KH domain (KH-domain type II)"/>
    <property type="match status" value="1"/>
</dbReference>
<dbReference type="Proteomes" id="UP000510886">
    <property type="component" value="Chromosome"/>
</dbReference>